<keyword evidence="2" id="KW-0378">Hydrolase</keyword>
<protein>
    <submittedName>
        <fullName evidence="5">Muramidase</fullName>
    </submittedName>
</protein>
<dbReference type="Gene3D" id="1.10.530.10">
    <property type="match status" value="1"/>
</dbReference>
<dbReference type="Proteomes" id="UP000305100">
    <property type="component" value="Unassembled WGS sequence"/>
</dbReference>
<comment type="similarity">
    <text evidence="1">Belongs to the glycosyl hydrolase 73 family.</text>
</comment>
<feature type="domain" description="Mannosyl-glycoprotein endo-beta-N-acetylglucosamidase-like" evidence="4">
    <location>
        <begin position="16"/>
        <end position="176"/>
    </location>
</feature>
<organism evidence="5 6">
    <name type="scientific">Lentilactobacillus parafarraginis</name>
    <dbReference type="NCBI Taxonomy" id="390842"/>
    <lineage>
        <taxon>Bacteria</taxon>
        <taxon>Bacillati</taxon>
        <taxon>Bacillota</taxon>
        <taxon>Bacilli</taxon>
        <taxon>Lactobacillales</taxon>
        <taxon>Lactobacillaceae</taxon>
        <taxon>Lentilactobacillus</taxon>
    </lineage>
</organism>
<evidence type="ECO:0000256" key="2">
    <source>
        <dbReference type="ARBA" id="ARBA00022801"/>
    </source>
</evidence>
<accession>A0A5R9CVE5</accession>
<dbReference type="SMART" id="SM00047">
    <property type="entry name" value="LYZ2"/>
    <property type="match status" value="1"/>
</dbReference>
<proteinExistence type="inferred from homology"/>
<dbReference type="GO" id="GO:0004040">
    <property type="term" value="F:amidase activity"/>
    <property type="evidence" value="ECO:0007669"/>
    <property type="project" value="InterPro"/>
</dbReference>
<evidence type="ECO:0000256" key="3">
    <source>
        <dbReference type="SAM" id="SignalP"/>
    </source>
</evidence>
<dbReference type="InterPro" id="IPR002901">
    <property type="entry name" value="MGlyc_endo_b_GlcNAc-like_dom"/>
</dbReference>
<reference evidence="5 6" key="1">
    <citation type="submission" date="2019-05" db="EMBL/GenBank/DDBJ databases">
        <title>The metagenome of a microbial culture collection derived from dairy environment covers the genomic content of the human microbiome.</title>
        <authorList>
            <person name="Roder T."/>
            <person name="Wuthrich D."/>
            <person name="Sattari Z."/>
            <person name="Von Ah U."/>
            <person name="Bar C."/>
            <person name="Ronchi F."/>
            <person name="Macpherson A.J."/>
            <person name="Ganal-Vonarburg S.C."/>
            <person name="Bruggmann R."/>
            <person name="Vergeres G."/>
        </authorList>
    </citation>
    <scope>NUCLEOTIDE SEQUENCE [LARGE SCALE GENOMIC DNA]</scope>
    <source>
        <strain evidence="5 6">FAM 1079</strain>
    </source>
</reference>
<comment type="caution">
    <text evidence="5">The sequence shown here is derived from an EMBL/GenBank/DDBJ whole genome shotgun (WGS) entry which is preliminary data.</text>
</comment>
<dbReference type="PANTHER" id="PTHR33308">
    <property type="entry name" value="PEPTIDOGLYCAN HYDROLASE FLGJ"/>
    <property type="match status" value="1"/>
</dbReference>
<dbReference type="EMBL" id="VBSX01000013">
    <property type="protein sequence ID" value="TLQ19425.1"/>
    <property type="molecule type" value="Genomic_DNA"/>
</dbReference>
<sequence length="269" mass="29483">MLVTILATVGFVLLNTDSSHASVASDFINRLKAPIEKVSRQNHLYPSVMMAQAIVESDFGQSTLSTDANNYFGIKGTYDGHSVTMETGEYSSKGKHYMTAAQFKQYPSAEASIRDNAYLLRHGTLTDPDYYAETWTTNAVTSSDAAMALATTYATDMDYGNKLNAVIVKYDLNRLDGDTGAATTGTAGNINQQIEQSLKKELGTSTATKVADEKKAEQTRSKITRMPETIIPRSVFEPKNARPTAPDEYTLQLNLPLEKIIKKGQSVQK</sequence>
<dbReference type="AlphaFoldDB" id="A0A5R9CVE5"/>
<feature type="chain" id="PRO_5024336732" evidence="3">
    <location>
        <begin position="22"/>
        <end position="269"/>
    </location>
</feature>
<keyword evidence="3" id="KW-0732">Signal</keyword>
<dbReference type="Gene3D" id="4.10.80.30">
    <property type="entry name" value="DNA polymerase, domain 6"/>
    <property type="match status" value="1"/>
</dbReference>
<dbReference type="PANTHER" id="PTHR33308:SF9">
    <property type="entry name" value="PEPTIDOGLYCAN HYDROLASE FLGJ"/>
    <property type="match status" value="1"/>
</dbReference>
<name>A0A5R9CVE5_9LACO</name>
<dbReference type="RefSeq" id="WP_138467526.1">
    <property type="nucleotide sequence ID" value="NZ_VBSX01000013.1"/>
</dbReference>
<dbReference type="OrthoDB" id="2155627at2"/>
<dbReference type="Pfam" id="PF01832">
    <property type="entry name" value="Glucosaminidase"/>
    <property type="match status" value="1"/>
</dbReference>
<evidence type="ECO:0000313" key="5">
    <source>
        <dbReference type="EMBL" id="TLQ19425.1"/>
    </source>
</evidence>
<dbReference type="InterPro" id="IPR051056">
    <property type="entry name" value="Glycosyl_Hydrolase_73"/>
</dbReference>
<evidence type="ECO:0000256" key="1">
    <source>
        <dbReference type="ARBA" id="ARBA00010266"/>
    </source>
</evidence>
<gene>
    <name evidence="5" type="ORF">FEZ41_06790</name>
</gene>
<feature type="signal peptide" evidence="3">
    <location>
        <begin position="1"/>
        <end position="21"/>
    </location>
</feature>
<evidence type="ECO:0000313" key="6">
    <source>
        <dbReference type="Proteomes" id="UP000305100"/>
    </source>
</evidence>
<evidence type="ECO:0000259" key="4">
    <source>
        <dbReference type="SMART" id="SM00047"/>
    </source>
</evidence>